<reference evidence="8" key="1">
    <citation type="journal article" date="2014" name="Gene">
        <title>Genome-guided analysis of transformation efficiency and carbon dioxide assimilation by Moorella thermoacetica Y72.</title>
        <authorList>
            <person name="Tsukahara K."/>
            <person name="Kita A."/>
            <person name="Nakashimada Y."/>
            <person name="Hoshino T."/>
            <person name="Murakami K."/>
        </authorList>
    </citation>
    <scope>NUCLEOTIDE SEQUENCE [LARGE SCALE GENOMIC DNA]</scope>
    <source>
        <strain evidence="8">Y72</strain>
    </source>
</reference>
<evidence type="ECO:0000256" key="1">
    <source>
        <dbReference type="ARBA" id="ARBA00023015"/>
    </source>
</evidence>
<dbReference type="InterPro" id="IPR005471">
    <property type="entry name" value="Tscrpt_reg_IclR_N"/>
</dbReference>
<dbReference type="Proteomes" id="UP000063718">
    <property type="component" value="Unassembled WGS sequence"/>
</dbReference>
<dbReference type="Pfam" id="PF01614">
    <property type="entry name" value="IclR_C"/>
    <property type="match status" value="1"/>
</dbReference>
<dbReference type="GO" id="GO:0003700">
    <property type="term" value="F:DNA-binding transcription factor activity"/>
    <property type="evidence" value="ECO:0007669"/>
    <property type="project" value="TreeGrafter"/>
</dbReference>
<dbReference type="AlphaFoldDB" id="A0A0S6UHF3"/>
<dbReference type="InterPro" id="IPR014757">
    <property type="entry name" value="Tscrpt_reg_IclR_C"/>
</dbReference>
<evidence type="ECO:0000313" key="8">
    <source>
        <dbReference type="EMBL" id="GAF26950.1"/>
    </source>
</evidence>
<evidence type="ECO:0000259" key="6">
    <source>
        <dbReference type="PROSITE" id="PS51077"/>
    </source>
</evidence>
<comment type="function">
    <text evidence="4">May be an activator protein for the gylABX operon.</text>
</comment>
<dbReference type="SMART" id="SM00346">
    <property type="entry name" value="HTH_ICLR"/>
    <property type="match status" value="1"/>
</dbReference>
<dbReference type="InterPro" id="IPR050707">
    <property type="entry name" value="HTH_MetabolicPath_Reg"/>
</dbReference>
<evidence type="ECO:0000256" key="2">
    <source>
        <dbReference type="ARBA" id="ARBA00023125"/>
    </source>
</evidence>
<keyword evidence="3" id="KW-0804">Transcription</keyword>
<name>A0A0S6UHF3_NEOTH</name>
<dbReference type="InterPro" id="IPR029016">
    <property type="entry name" value="GAF-like_dom_sf"/>
</dbReference>
<dbReference type="Pfam" id="PF09339">
    <property type="entry name" value="HTH_IclR"/>
    <property type="match status" value="1"/>
</dbReference>
<feature type="domain" description="HTH iclR-type" evidence="6">
    <location>
        <begin position="23"/>
        <end position="85"/>
    </location>
</feature>
<proteinExistence type="predicted"/>
<dbReference type="Gene3D" id="3.30.450.40">
    <property type="match status" value="1"/>
</dbReference>
<evidence type="ECO:0000256" key="3">
    <source>
        <dbReference type="ARBA" id="ARBA00023163"/>
    </source>
</evidence>
<dbReference type="SUPFAM" id="SSF46785">
    <property type="entry name" value="Winged helix' DNA-binding domain"/>
    <property type="match status" value="1"/>
</dbReference>
<dbReference type="SUPFAM" id="SSF55781">
    <property type="entry name" value="GAF domain-like"/>
    <property type="match status" value="1"/>
</dbReference>
<accession>A0A0S6UHF3</accession>
<evidence type="ECO:0000256" key="5">
    <source>
        <dbReference type="ARBA" id="ARBA00070406"/>
    </source>
</evidence>
<dbReference type="EMBL" id="DF238840">
    <property type="protein sequence ID" value="GAF26950.1"/>
    <property type="molecule type" value="Genomic_DNA"/>
</dbReference>
<dbReference type="PANTHER" id="PTHR30136">
    <property type="entry name" value="HELIX-TURN-HELIX TRANSCRIPTIONAL REGULATOR, ICLR FAMILY"/>
    <property type="match status" value="1"/>
</dbReference>
<protein>
    <recommendedName>
        <fullName evidence="5">Glycerol operon regulatory protein</fullName>
    </recommendedName>
</protein>
<feature type="domain" description="IclR-ED" evidence="7">
    <location>
        <begin position="86"/>
        <end position="272"/>
    </location>
</feature>
<evidence type="ECO:0000256" key="4">
    <source>
        <dbReference type="ARBA" id="ARBA00058938"/>
    </source>
</evidence>
<dbReference type="PANTHER" id="PTHR30136:SF35">
    <property type="entry name" value="HTH-TYPE TRANSCRIPTIONAL REGULATOR RV1719"/>
    <property type="match status" value="1"/>
</dbReference>
<dbReference type="PROSITE" id="PS51077">
    <property type="entry name" value="HTH_ICLR"/>
    <property type="match status" value="1"/>
</dbReference>
<keyword evidence="1" id="KW-0805">Transcription regulation</keyword>
<evidence type="ECO:0000259" key="7">
    <source>
        <dbReference type="PROSITE" id="PS51078"/>
    </source>
</evidence>
<dbReference type="GO" id="GO:0045892">
    <property type="term" value="P:negative regulation of DNA-templated transcription"/>
    <property type="evidence" value="ECO:0007669"/>
    <property type="project" value="TreeGrafter"/>
</dbReference>
<organism evidence="8">
    <name type="scientific">Moorella thermoacetica Y72</name>
    <dbReference type="NCBI Taxonomy" id="1325331"/>
    <lineage>
        <taxon>Bacteria</taxon>
        <taxon>Bacillati</taxon>
        <taxon>Bacillota</taxon>
        <taxon>Clostridia</taxon>
        <taxon>Neomoorellales</taxon>
        <taxon>Neomoorellaceae</taxon>
        <taxon>Neomoorella</taxon>
    </lineage>
</organism>
<gene>
    <name evidence="8" type="ORF">MTY_2290</name>
</gene>
<dbReference type="FunFam" id="1.10.10.10:FF:000056">
    <property type="entry name" value="IclR family transcriptional regulator"/>
    <property type="match status" value="1"/>
</dbReference>
<dbReference type="InterPro" id="IPR036388">
    <property type="entry name" value="WH-like_DNA-bd_sf"/>
</dbReference>
<sequence length="276" mass="30624">MSTFAREAVMAKEKINGEEGKTVQAVERALAIMDALAEAGTPMAITDLADKVQLNISTVHRLLSTLIVRGYIEQEPETSRYKLGLKLFAMGKTALYAQDLQTIGRPFLEELVRRCNETANLAILDGRDVVYIDQVESNNIVIVRMFARVGSRGPAHATGSGKMLLSSLTDDELDKLFDGVILERYTSETITDLAILKKELQRIRRQGYAIDLGERDEDVRCVAAPIRNHEGKIVAAISVSGPHTRITNYYLNNELVDIVLGVAREMSKRLGYQDKG</sequence>
<dbReference type="InterPro" id="IPR036390">
    <property type="entry name" value="WH_DNA-bd_sf"/>
</dbReference>
<dbReference type="GO" id="GO:0003677">
    <property type="term" value="F:DNA binding"/>
    <property type="evidence" value="ECO:0007669"/>
    <property type="project" value="UniProtKB-KW"/>
</dbReference>
<keyword evidence="2" id="KW-0238">DNA-binding</keyword>
<dbReference type="Gene3D" id="1.10.10.10">
    <property type="entry name" value="Winged helix-like DNA-binding domain superfamily/Winged helix DNA-binding domain"/>
    <property type="match status" value="1"/>
</dbReference>
<dbReference type="PROSITE" id="PS51078">
    <property type="entry name" value="ICLR_ED"/>
    <property type="match status" value="1"/>
</dbReference>